<dbReference type="InterPro" id="IPR003824">
    <property type="entry name" value="UppP"/>
</dbReference>
<evidence type="ECO:0000256" key="9">
    <source>
        <dbReference type="ARBA" id="ARBA00023136"/>
    </source>
</evidence>
<dbReference type="GO" id="GO:0008360">
    <property type="term" value="P:regulation of cell shape"/>
    <property type="evidence" value="ECO:0007669"/>
    <property type="project" value="UniProtKB-KW"/>
</dbReference>
<feature type="transmembrane region" description="Helical" evidence="15">
    <location>
        <begin position="193"/>
        <end position="210"/>
    </location>
</feature>
<dbReference type="GO" id="GO:0046677">
    <property type="term" value="P:response to antibiotic"/>
    <property type="evidence" value="ECO:0007669"/>
    <property type="project" value="UniProtKB-UniRule"/>
</dbReference>
<comment type="caution">
    <text evidence="16">The sequence shown here is derived from an EMBL/GenBank/DDBJ whole genome shotgun (WGS) entry which is preliminary data.</text>
</comment>
<protein>
    <recommendedName>
        <fullName evidence="4 15">Undecaprenyl-diphosphatase</fullName>
        <ecNumber evidence="3 15">3.6.1.27</ecNumber>
    </recommendedName>
    <alternativeName>
        <fullName evidence="13 15">Bacitracin resistance protein</fullName>
    </alternativeName>
    <alternativeName>
        <fullName evidence="12 15">Undecaprenyl pyrophosphate phosphatase</fullName>
    </alternativeName>
</protein>
<keyword evidence="11 15" id="KW-0961">Cell wall biogenesis/degradation</keyword>
<keyword evidence="15" id="KW-0133">Cell shape</keyword>
<dbReference type="EMBL" id="JAATLM010000001">
    <property type="protein sequence ID" value="NIZ69834.1"/>
    <property type="molecule type" value="Genomic_DNA"/>
</dbReference>
<dbReference type="GO" id="GO:0071555">
    <property type="term" value="P:cell wall organization"/>
    <property type="evidence" value="ECO:0007669"/>
    <property type="project" value="UniProtKB-KW"/>
</dbReference>
<dbReference type="PANTHER" id="PTHR30622:SF2">
    <property type="entry name" value="UNDECAPRENYL-DIPHOSPHATASE"/>
    <property type="match status" value="1"/>
</dbReference>
<evidence type="ECO:0000313" key="16">
    <source>
        <dbReference type="EMBL" id="NIZ69834.1"/>
    </source>
</evidence>
<feature type="transmembrane region" description="Helical" evidence="15">
    <location>
        <begin position="111"/>
        <end position="129"/>
    </location>
</feature>
<comment type="function">
    <text evidence="15">Catalyzes the dephosphorylation of undecaprenyl diphosphate (UPP). Confers resistance to bacitracin.</text>
</comment>
<evidence type="ECO:0000256" key="14">
    <source>
        <dbReference type="ARBA" id="ARBA00047594"/>
    </source>
</evidence>
<feature type="transmembrane region" description="Helical" evidence="15">
    <location>
        <begin position="86"/>
        <end position="105"/>
    </location>
</feature>
<dbReference type="RefSeq" id="WP_167695911.1">
    <property type="nucleotide sequence ID" value="NZ_CP118181.1"/>
</dbReference>
<evidence type="ECO:0000256" key="5">
    <source>
        <dbReference type="ARBA" id="ARBA00022475"/>
    </source>
</evidence>
<evidence type="ECO:0000256" key="10">
    <source>
        <dbReference type="ARBA" id="ARBA00023251"/>
    </source>
</evidence>
<dbReference type="GO" id="GO:0009252">
    <property type="term" value="P:peptidoglycan biosynthetic process"/>
    <property type="evidence" value="ECO:0007669"/>
    <property type="project" value="UniProtKB-KW"/>
</dbReference>
<evidence type="ECO:0000256" key="13">
    <source>
        <dbReference type="ARBA" id="ARBA00032932"/>
    </source>
</evidence>
<evidence type="ECO:0000256" key="7">
    <source>
        <dbReference type="ARBA" id="ARBA00022801"/>
    </source>
</evidence>
<organism evidence="16 17">
    <name type="scientific">Entomospira culicis</name>
    <dbReference type="NCBI Taxonomy" id="2719989"/>
    <lineage>
        <taxon>Bacteria</taxon>
        <taxon>Pseudomonadati</taxon>
        <taxon>Spirochaetota</taxon>
        <taxon>Spirochaetia</taxon>
        <taxon>Spirochaetales</taxon>
        <taxon>Spirochaetaceae</taxon>
        <taxon>Entomospira</taxon>
    </lineage>
</organism>
<evidence type="ECO:0000256" key="1">
    <source>
        <dbReference type="ARBA" id="ARBA00004651"/>
    </source>
</evidence>
<feature type="transmembrane region" description="Helical" evidence="15">
    <location>
        <begin position="222"/>
        <end position="242"/>
    </location>
</feature>
<comment type="similarity">
    <text evidence="2 15">Belongs to the UppP family.</text>
</comment>
<keyword evidence="17" id="KW-1185">Reference proteome</keyword>
<proteinExistence type="inferred from homology"/>
<dbReference type="AlphaFoldDB" id="A0A968GG03"/>
<evidence type="ECO:0000313" key="17">
    <source>
        <dbReference type="Proteomes" id="UP000778951"/>
    </source>
</evidence>
<comment type="catalytic activity">
    <reaction evidence="14 15">
        <text>di-trans,octa-cis-undecaprenyl diphosphate + H2O = di-trans,octa-cis-undecaprenyl phosphate + phosphate + H(+)</text>
        <dbReference type="Rhea" id="RHEA:28094"/>
        <dbReference type="ChEBI" id="CHEBI:15377"/>
        <dbReference type="ChEBI" id="CHEBI:15378"/>
        <dbReference type="ChEBI" id="CHEBI:43474"/>
        <dbReference type="ChEBI" id="CHEBI:58405"/>
        <dbReference type="ChEBI" id="CHEBI:60392"/>
        <dbReference type="EC" id="3.6.1.27"/>
    </reaction>
</comment>
<evidence type="ECO:0000256" key="3">
    <source>
        <dbReference type="ARBA" id="ARBA00012374"/>
    </source>
</evidence>
<feature type="transmembrane region" description="Helical" evidence="15">
    <location>
        <begin position="46"/>
        <end position="74"/>
    </location>
</feature>
<keyword evidence="6 15" id="KW-0812">Transmembrane</keyword>
<dbReference type="GO" id="GO:0050380">
    <property type="term" value="F:undecaprenyl-diphosphatase activity"/>
    <property type="evidence" value="ECO:0007669"/>
    <property type="project" value="UniProtKB-UniRule"/>
</dbReference>
<dbReference type="Proteomes" id="UP000778951">
    <property type="component" value="Unassembled WGS sequence"/>
</dbReference>
<dbReference type="PANTHER" id="PTHR30622">
    <property type="entry name" value="UNDECAPRENYL-DIPHOSPHATASE"/>
    <property type="match status" value="1"/>
</dbReference>
<name>A0A968GG03_9SPIO</name>
<evidence type="ECO:0000256" key="15">
    <source>
        <dbReference type="HAMAP-Rule" id="MF_01006"/>
    </source>
</evidence>
<keyword evidence="15" id="KW-0573">Peptidoglycan synthesis</keyword>
<dbReference type="GO" id="GO:0005886">
    <property type="term" value="C:plasma membrane"/>
    <property type="evidence" value="ECO:0007669"/>
    <property type="project" value="UniProtKB-SubCell"/>
</dbReference>
<reference evidence="16" key="1">
    <citation type="submission" date="2020-03" db="EMBL/GenBank/DDBJ databases">
        <title>Spirochaetal bacteria isolated from arthropods constitute a novel genus Entomospira genus novum within the order Spirochaetales.</title>
        <authorList>
            <person name="Grana-Miraglia L."/>
            <person name="Sikutova S."/>
            <person name="Fingerle V."/>
            <person name="Sing A."/>
            <person name="Castillo-Ramirez S."/>
            <person name="Margos G."/>
            <person name="Rudolf I."/>
        </authorList>
    </citation>
    <scope>NUCLEOTIDE SEQUENCE</scope>
    <source>
        <strain evidence="16">BR149</strain>
    </source>
</reference>
<comment type="subcellular location">
    <subcellularLocation>
        <location evidence="1 15">Cell membrane</location>
        <topology evidence="1 15">Multi-pass membrane protein</topology>
    </subcellularLocation>
</comment>
<evidence type="ECO:0000256" key="8">
    <source>
        <dbReference type="ARBA" id="ARBA00022989"/>
    </source>
</evidence>
<keyword evidence="5 15" id="KW-1003">Cell membrane</keyword>
<evidence type="ECO:0000256" key="12">
    <source>
        <dbReference type="ARBA" id="ARBA00032707"/>
    </source>
</evidence>
<keyword evidence="9 15" id="KW-0472">Membrane</keyword>
<evidence type="ECO:0000256" key="11">
    <source>
        <dbReference type="ARBA" id="ARBA00023316"/>
    </source>
</evidence>
<feature type="transmembrane region" description="Helical" evidence="15">
    <location>
        <begin position="254"/>
        <end position="273"/>
    </location>
</feature>
<evidence type="ECO:0000256" key="4">
    <source>
        <dbReference type="ARBA" id="ARBA00021581"/>
    </source>
</evidence>
<dbReference type="EC" id="3.6.1.27" evidence="3 15"/>
<comment type="miscellaneous">
    <text evidence="15">Bacitracin is thought to be involved in the inhibition of peptidoglycan synthesis by sequestering undecaprenyl diphosphate, thereby reducing the pool of lipid carrier available.</text>
</comment>
<evidence type="ECO:0000256" key="6">
    <source>
        <dbReference type="ARBA" id="ARBA00022692"/>
    </source>
</evidence>
<sequence>MSMIEAVILGLLQGVSEFLPVSSSGHLLLAKRWFGLAEIPILFDLALHLATLGAVVLLFRQTIARLFLVLIRWVARKSLPSDRSDLSYIALILIATMITAVMGLLLKDLALPARLVYAGFLYTSTLLIISTRFIKRGEVSEPIGEAGWLGNTLRGIIIGFLQGLAVLPGISRSGSTISGALFCGITRERAGELSFLLSIPAIVGGFILTLREGQGEDLLAQMDLLPLLVALVVAFASGYFALRLLMRLVKEMKLHYFAFYLIPLAILGLFGILP</sequence>
<gene>
    <name evidence="15" type="primary">uppP</name>
    <name evidence="16" type="ORF">HCT48_06370</name>
</gene>
<accession>A0A968GG03</accession>
<keyword evidence="8 15" id="KW-1133">Transmembrane helix</keyword>
<keyword evidence="7 15" id="KW-0378">Hydrolase</keyword>
<evidence type="ECO:0000256" key="2">
    <source>
        <dbReference type="ARBA" id="ARBA00010621"/>
    </source>
</evidence>
<dbReference type="HAMAP" id="MF_01006">
    <property type="entry name" value="Undec_diphosphatase"/>
    <property type="match status" value="1"/>
</dbReference>
<dbReference type="Pfam" id="PF02673">
    <property type="entry name" value="BacA"/>
    <property type="match status" value="1"/>
</dbReference>
<keyword evidence="10 15" id="KW-0046">Antibiotic resistance</keyword>